<comment type="caution">
    <text evidence="2">The sequence shown here is derived from an EMBL/GenBank/DDBJ whole genome shotgun (WGS) entry which is preliminary data.</text>
</comment>
<feature type="region of interest" description="Disordered" evidence="1">
    <location>
        <begin position="1"/>
        <end position="32"/>
    </location>
</feature>
<evidence type="ECO:0000313" key="2">
    <source>
        <dbReference type="EMBL" id="KAL1504913.1"/>
    </source>
</evidence>
<dbReference type="Gene3D" id="3.40.50.300">
    <property type="entry name" value="P-loop containing nucleotide triphosphate hydrolases"/>
    <property type="match status" value="1"/>
</dbReference>
<dbReference type="Proteomes" id="UP001515480">
    <property type="component" value="Unassembled WGS sequence"/>
</dbReference>
<proteinExistence type="predicted"/>
<dbReference type="AlphaFoldDB" id="A0AB34IU70"/>
<dbReference type="EMBL" id="JBGBPQ010000019">
    <property type="protein sequence ID" value="KAL1504913.1"/>
    <property type="molecule type" value="Genomic_DNA"/>
</dbReference>
<name>A0AB34IU70_PRYPA</name>
<keyword evidence="3" id="KW-1185">Reference proteome</keyword>
<organism evidence="2 3">
    <name type="scientific">Prymnesium parvum</name>
    <name type="common">Toxic golden alga</name>
    <dbReference type="NCBI Taxonomy" id="97485"/>
    <lineage>
        <taxon>Eukaryota</taxon>
        <taxon>Haptista</taxon>
        <taxon>Haptophyta</taxon>
        <taxon>Prymnesiophyceae</taxon>
        <taxon>Prymnesiales</taxon>
        <taxon>Prymnesiaceae</taxon>
        <taxon>Prymnesium</taxon>
    </lineage>
</organism>
<evidence type="ECO:0000256" key="1">
    <source>
        <dbReference type="SAM" id="MobiDB-lite"/>
    </source>
</evidence>
<sequence length="513" mass="56266">MWVRVREAEDDAASRRPSRREARDEPVAGDEAAAPLELAAPRTLQHGSHSHRGAFLCAQVTIQLPLWLLLLCVTSAGLPWVWSMSEALHLSPTLPASAHPSLSTPPPFPSSPPPHPSSSFDPPPPPPPPLPSSSSLSFEPPPPSPPPSTPPPASSFCERLPRMTNVHACRTREEWLWCHYDGQRHACERAYFPVEGASNASQLVVRRCGYDAPSSSCRPTATLVCQPPPPHAALPPPPPRPACASAAQCHVRRACAAPCLNGGACDSPCPLRLIVIASMQRSSSTHLSHSLAVGHPCLKDAGELFNFGRETTENDLLLMPSHAWKERWSNPAQFALGLRCSQCMMFQDCSSEQRNVDRYFCMAQGRCGLVIKLFNVHENAATRAVRGLPEDLLSHPGVAVLVLKREAADAECSLRWAHNSGDWEVEGREDGQGNRVYEVSSSNLTYAKFKEGCPSAASPGYQEVYDAWFSRVYATLHRAGKPYLNVSFEESTQQRDLVLRRAYRLAQFDRGCE</sequence>
<accession>A0AB34IU70</accession>
<dbReference type="InterPro" id="IPR027417">
    <property type="entry name" value="P-loop_NTPase"/>
</dbReference>
<feature type="compositionally biased region" description="Pro residues" evidence="1">
    <location>
        <begin position="103"/>
        <end position="131"/>
    </location>
</feature>
<evidence type="ECO:0000313" key="3">
    <source>
        <dbReference type="Proteomes" id="UP001515480"/>
    </source>
</evidence>
<feature type="compositionally biased region" description="Pro residues" evidence="1">
    <location>
        <begin position="139"/>
        <end position="153"/>
    </location>
</feature>
<protein>
    <submittedName>
        <fullName evidence="2">Uncharacterized protein</fullName>
    </submittedName>
</protein>
<reference evidence="2 3" key="1">
    <citation type="journal article" date="2024" name="Science">
        <title>Giant polyketide synthase enzymes in the biosynthesis of giant marine polyether toxins.</title>
        <authorList>
            <person name="Fallon T.R."/>
            <person name="Shende V.V."/>
            <person name="Wierzbicki I.H."/>
            <person name="Pendleton A.L."/>
            <person name="Watervoot N.F."/>
            <person name="Auber R.P."/>
            <person name="Gonzalez D.J."/>
            <person name="Wisecaver J.H."/>
            <person name="Moore B.S."/>
        </authorList>
    </citation>
    <scope>NUCLEOTIDE SEQUENCE [LARGE SCALE GENOMIC DNA]</scope>
    <source>
        <strain evidence="2 3">12B1</strain>
    </source>
</reference>
<feature type="region of interest" description="Disordered" evidence="1">
    <location>
        <begin position="95"/>
        <end position="156"/>
    </location>
</feature>
<gene>
    <name evidence="2" type="ORF">AB1Y20_008680</name>
</gene>